<dbReference type="PANTHER" id="PTHR11109">
    <property type="entry name" value="GTP CYCLOHYDROLASE I"/>
    <property type="match status" value="1"/>
</dbReference>
<keyword evidence="7 14" id="KW-0378">Hydrolase</keyword>
<evidence type="ECO:0000256" key="8">
    <source>
        <dbReference type="ARBA" id="ARBA00022909"/>
    </source>
</evidence>
<dbReference type="GO" id="GO:0005737">
    <property type="term" value="C:cytoplasm"/>
    <property type="evidence" value="ECO:0007669"/>
    <property type="project" value="TreeGrafter"/>
</dbReference>
<gene>
    <name evidence="14" type="ORF">BJ508DRAFT_411732</name>
</gene>
<feature type="compositionally biased region" description="Polar residues" evidence="12">
    <location>
        <begin position="32"/>
        <end position="51"/>
    </location>
</feature>
<evidence type="ECO:0000256" key="6">
    <source>
        <dbReference type="ARBA" id="ARBA00022741"/>
    </source>
</evidence>
<organism evidence="14 15">
    <name type="scientific">Ascobolus immersus RN42</name>
    <dbReference type="NCBI Taxonomy" id="1160509"/>
    <lineage>
        <taxon>Eukaryota</taxon>
        <taxon>Fungi</taxon>
        <taxon>Dikarya</taxon>
        <taxon>Ascomycota</taxon>
        <taxon>Pezizomycotina</taxon>
        <taxon>Pezizomycetes</taxon>
        <taxon>Pezizales</taxon>
        <taxon>Ascobolaceae</taxon>
        <taxon>Ascobolus</taxon>
    </lineage>
</organism>
<dbReference type="OrthoDB" id="4966at2759"/>
<dbReference type="InterPro" id="IPR018234">
    <property type="entry name" value="GTP_CycHdrlase_I_CS"/>
</dbReference>
<feature type="compositionally biased region" description="Low complexity" evidence="12">
    <location>
        <begin position="89"/>
        <end position="101"/>
    </location>
</feature>
<dbReference type="GO" id="GO:0005525">
    <property type="term" value="F:GTP binding"/>
    <property type="evidence" value="ECO:0007669"/>
    <property type="project" value="UniProtKB-KW"/>
</dbReference>
<comment type="pathway">
    <text evidence="1">Cofactor biosynthesis; 7,8-dihydroneopterin triphosphate biosynthesis; 7,8-dihydroneopterin triphosphate from GTP: step 1/1.</text>
</comment>
<dbReference type="NCBIfam" id="TIGR00063">
    <property type="entry name" value="folE"/>
    <property type="match status" value="1"/>
</dbReference>
<dbReference type="FunFam" id="1.10.286.10:FF:000003">
    <property type="entry name" value="GTP cyclohydrolase 1"/>
    <property type="match status" value="1"/>
</dbReference>
<sequence length="323" mass="35641">MDTNSPQPRRPFSTDFSSSISATSPPTSTSSHIELNSDSTEASQSTEMSTTPPNPPRDFSAHAALTHSHPHLLDALPAHRPNGNDTHPDPTTTTALTTPSRPQSPYTATPPIDYDGLSWPSLGTKSRLTATPTQQAENLTKMKEAMRTILTCIGEDPDREGLLGTPERYAKAMLYFTRGYESNIRDIVGGAIFAEDHDEMVIVRDIEIFSLCEHHLVPFTGVMHIGYIPNKHVVGLSKLARIAEMFSRRLQVQERLTKQVALAINETLKPQGVAVVVESRHLCMVMRGVGKTTAVTTTSCMLGGFRQRAKTREEFLNLIHSRR</sequence>
<comment type="similarity">
    <text evidence="2">Belongs to the GTP cyclohydrolase I family.</text>
</comment>
<evidence type="ECO:0000256" key="3">
    <source>
        <dbReference type="ARBA" id="ARBA00012715"/>
    </source>
</evidence>
<proteinExistence type="inferred from homology"/>
<dbReference type="PROSITE" id="PS00859">
    <property type="entry name" value="GTP_CYCLOHYDROL_1_1"/>
    <property type="match status" value="1"/>
</dbReference>
<evidence type="ECO:0000256" key="1">
    <source>
        <dbReference type="ARBA" id="ARBA00005080"/>
    </source>
</evidence>
<keyword evidence="8" id="KW-0289">Folate biosynthesis</keyword>
<feature type="domain" description="GTP cyclohydrolase I" evidence="13">
    <location>
        <begin position="142"/>
        <end position="319"/>
    </location>
</feature>
<reference evidence="14 15" key="1">
    <citation type="journal article" date="2018" name="Nat. Ecol. Evol.">
        <title>Pezizomycetes genomes reveal the molecular basis of ectomycorrhizal truffle lifestyle.</title>
        <authorList>
            <person name="Murat C."/>
            <person name="Payen T."/>
            <person name="Noel B."/>
            <person name="Kuo A."/>
            <person name="Morin E."/>
            <person name="Chen J."/>
            <person name="Kohler A."/>
            <person name="Krizsan K."/>
            <person name="Balestrini R."/>
            <person name="Da Silva C."/>
            <person name="Montanini B."/>
            <person name="Hainaut M."/>
            <person name="Levati E."/>
            <person name="Barry K.W."/>
            <person name="Belfiori B."/>
            <person name="Cichocki N."/>
            <person name="Clum A."/>
            <person name="Dockter R.B."/>
            <person name="Fauchery L."/>
            <person name="Guy J."/>
            <person name="Iotti M."/>
            <person name="Le Tacon F."/>
            <person name="Lindquist E.A."/>
            <person name="Lipzen A."/>
            <person name="Malagnac F."/>
            <person name="Mello A."/>
            <person name="Molinier V."/>
            <person name="Miyauchi S."/>
            <person name="Poulain J."/>
            <person name="Riccioni C."/>
            <person name="Rubini A."/>
            <person name="Sitrit Y."/>
            <person name="Splivallo R."/>
            <person name="Traeger S."/>
            <person name="Wang M."/>
            <person name="Zifcakova L."/>
            <person name="Wipf D."/>
            <person name="Zambonelli A."/>
            <person name="Paolocci F."/>
            <person name="Nowrousian M."/>
            <person name="Ottonello S."/>
            <person name="Baldrian P."/>
            <person name="Spatafora J.W."/>
            <person name="Henrissat B."/>
            <person name="Nagy L.G."/>
            <person name="Aury J.M."/>
            <person name="Wincker P."/>
            <person name="Grigoriev I.V."/>
            <person name="Bonfante P."/>
            <person name="Martin F.M."/>
        </authorList>
    </citation>
    <scope>NUCLEOTIDE SEQUENCE [LARGE SCALE GENOMIC DNA]</scope>
    <source>
        <strain evidence="14 15">RN42</strain>
    </source>
</reference>
<feature type="compositionally biased region" description="Low complexity" evidence="12">
    <location>
        <begin position="11"/>
        <end position="31"/>
    </location>
</feature>
<evidence type="ECO:0000256" key="11">
    <source>
        <dbReference type="ARBA" id="ARBA00055676"/>
    </source>
</evidence>
<dbReference type="InterPro" id="IPR043134">
    <property type="entry name" value="GTP-CH-I_N"/>
</dbReference>
<dbReference type="InterPro" id="IPR020602">
    <property type="entry name" value="GTP_CycHdrlase_I_dom"/>
</dbReference>
<dbReference type="InterPro" id="IPR043133">
    <property type="entry name" value="GTP-CH-I_C/QueF"/>
</dbReference>
<dbReference type="STRING" id="1160509.A0A3N4IM07"/>
<dbReference type="Gene3D" id="3.30.1130.10">
    <property type="match status" value="1"/>
</dbReference>
<dbReference type="FunFam" id="3.30.1130.10:FF:000012">
    <property type="entry name" value="GTP cyclohydrolase 1"/>
    <property type="match status" value="1"/>
</dbReference>
<evidence type="ECO:0000256" key="2">
    <source>
        <dbReference type="ARBA" id="ARBA00008085"/>
    </source>
</evidence>
<keyword evidence="5" id="KW-0021">Allosteric enzyme</keyword>
<evidence type="ECO:0000256" key="9">
    <source>
        <dbReference type="ARBA" id="ARBA00023134"/>
    </source>
</evidence>
<evidence type="ECO:0000256" key="12">
    <source>
        <dbReference type="SAM" id="MobiDB-lite"/>
    </source>
</evidence>
<dbReference type="NCBIfam" id="NF006826">
    <property type="entry name" value="PRK09347.1-3"/>
    <property type="match status" value="1"/>
</dbReference>
<evidence type="ECO:0000259" key="13">
    <source>
        <dbReference type="Pfam" id="PF01227"/>
    </source>
</evidence>
<dbReference type="InterPro" id="IPR001474">
    <property type="entry name" value="GTP_CycHdrlase_I"/>
</dbReference>
<keyword evidence="6" id="KW-0547">Nucleotide-binding</keyword>
<dbReference type="GO" id="GO:0008270">
    <property type="term" value="F:zinc ion binding"/>
    <property type="evidence" value="ECO:0007669"/>
    <property type="project" value="TreeGrafter"/>
</dbReference>
<dbReference type="UniPathway" id="UPA00848">
    <property type="reaction ID" value="UER00151"/>
</dbReference>
<dbReference type="SUPFAM" id="SSF55620">
    <property type="entry name" value="Tetrahydrobiopterin biosynthesis enzymes-like"/>
    <property type="match status" value="1"/>
</dbReference>
<dbReference type="HAMAP" id="MF_00223">
    <property type="entry name" value="FolE"/>
    <property type="match status" value="1"/>
</dbReference>
<keyword evidence="15" id="KW-1185">Reference proteome</keyword>
<evidence type="ECO:0000256" key="10">
    <source>
        <dbReference type="ARBA" id="ARBA00030854"/>
    </source>
</evidence>
<accession>A0A3N4IM07</accession>
<dbReference type="EC" id="3.5.4.16" evidence="3"/>
<dbReference type="Pfam" id="PF01227">
    <property type="entry name" value="GTP_cyclohydroI"/>
    <property type="match status" value="1"/>
</dbReference>
<keyword evidence="9" id="KW-0342">GTP-binding</keyword>
<dbReference type="AlphaFoldDB" id="A0A3N4IM07"/>
<dbReference type="GO" id="GO:0006729">
    <property type="term" value="P:tetrahydrobiopterin biosynthetic process"/>
    <property type="evidence" value="ECO:0007669"/>
    <property type="project" value="TreeGrafter"/>
</dbReference>
<dbReference type="NCBIfam" id="NF006825">
    <property type="entry name" value="PRK09347.1-2"/>
    <property type="match status" value="1"/>
</dbReference>
<evidence type="ECO:0000256" key="5">
    <source>
        <dbReference type="ARBA" id="ARBA00022533"/>
    </source>
</evidence>
<dbReference type="GO" id="GO:0046656">
    <property type="term" value="P:folic acid biosynthetic process"/>
    <property type="evidence" value="ECO:0007669"/>
    <property type="project" value="UniProtKB-KW"/>
</dbReference>
<feature type="region of interest" description="Disordered" evidence="12">
    <location>
        <begin position="1"/>
        <end position="125"/>
    </location>
</feature>
<dbReference type="CDD" id="cd00642">
    <property type="entry name" value="GTP_cyclohydro1"/>
    <property type="match status" value="1"/>
</dbReference>
<evidence type="ECO:0000313" key="15">
    <source>
        <dbReference type="Proteomes" id="UP000275078"/>
    </source>
</evidence>
<dbReference type="PROSITE" id="PS00860">
    <property type="entry name" value="GTP_CYCLOHYDROL_1_2"/>
    <property type="match status" value="1"/>
</dbReference>
<dbReference type="Gene3D" id="1.10.286.10">
    <property type="match status" value="1"/>
</dbReference>
<evidence type="ECO:0000256" key="7">
    <source>
        <dbReference type="ARBA" id="ARBA00022801"/>
    </source>
</evidence>
<comment type="function">
    <text evidence="11">GTP cyclohydrolase 1 is the first enzyme in the biosynthetic pathway leading to folic acid.</text>
</comment>
<dbReference type="GO" id="GO:0003934">
    <property type="term" value="F:GTP cyclohydrolase I activity"/>
    <property type="evidence" value="ECO:0007669"/>
    <property type="project" value="UniProtKB-EC"/>
</dbReference>
<dbReference type="PANTHER" id="PTHR11109:SF7">
    <property type="entry name" value="GTP CYCLOHYDROLASE 1"/>
    <property type="match status" value="1"/>
</dbReference>
<evidence type="ECO:0000256" key="4">
    <source>
        <dbReference type="ARBA" id="ARBA00017272"/>
    </source>
</evidence>
<protein>
    <recommendedName>
        <fullName evidence="4">GTP cyclohydrolase 1</fullName>
        <ecNumber evidence="3">3.5.4.16</ecNumber>
    </recommendedName>
    <alternativeName>
        <fullName evidence="10">GTP cyclohydrolase I</fullName>
    </alternativeName>
</protein>
<dbReference type="EMBL" id="ML119652">
    <property type="protein sequence ID" value="RPA85748.1"/>
    <property type="molecule type" value="Genomic_DNA"/>
</dbReference>
<name>A0A3N4IM07_ASCIM</name>
<evidence type="ECO:0000313" key="14">
    <source>
        <dbReference type="EMBL" id="RPA85748.1"/>
    </source>
</evidence>
<dbReference type="GO" id="GO:0046654">
    <property type="term" value="P:tetrahydrofolate biosynthetic process"/>
    <property type="evidence" value="ECO:0007669"/>
    <property type="project" value="InterPro"/>
</dbReference>
<dbReference type="Proteomes" id="UP000275078">
    <property type="component" value="Unassembled WGS sequence"/>
</dbReference>